<accession>A0A2W5ZBD9</accession>
<dbReference type="InterPro" id="IPR013974">
    <property type="entry name" value="SAF"/>
</dbReference>
<evidence type="ECO:0000259" key="3">
    <source>
        <dbReference type="SMART" id="SM00858"/>
    </source>
</evidence>
<comment type="caution">
    <text evidence="4">The sequence shown here is derived from an EMBL/GenBank/DDBJ whole genome shotgun (WGS) entry which is preliminary data.</text>
</comment>
<name>A0A2W5ZBD9_9BACT</name>
<keyword evidence="2" id="KW-1133">Transmembrane helix</keyword>
<evidence type="ECO:0000313" key="5">
    <source>
        <dbReference type="Proteomes" id="UP000248724"/>
    </source>
</evidence>
<dbReference type="Proteomes" id="UP000248724">
    <property type="component" value="Unassembled WGS sequence"/>
</dbReference>
<protein>
    <recommendedName>
        <fullName evidence="3">SAF domain-containing protein</fullName>
    </recommendedName>
</protein>
<gene>
    <name evidence="4" type="ORF">DLM65_08835</name>
</gene>
<evidence type="ECO:0000256" key="1">
    <source>
        <dbReference type="SAM" id="MobiDB-lite"/>
    </source>
</evidence>
<keyword evidence="2" id="KW-0812">Transmembrane</keyword>
<organism evidence="4 5">
    <name type="scientific">Candidatus Aeolococcus gillhamiae</name>
    <dbReference type="NCBI Taxonomy" id="3127015"/>
    <lineage>
        <taxon>Bacteria</taxon>
        <taxon>Bacillati</taxon>
        <taxon>Candidatus Dormiibacterota</taxon>
        <taxon>Candidatus Dormibacteria</taxon>
        <taxon>Candidatus Aeolococcales</taxon>
        <taxon>Candidatus Aeolococcaceae</taxon>
        <taxon>Candidatus Aeolococcus</taxon>
    </lineage>
</organism>
<proteinExistence type="predicted"/>
<sequence length="230" mass="22736">MANIDPDSAFAPPLRRPARSPIRPTPGARRWRPALVALGVLLVVGSALTFYAISNRLSAHRQILAVTHAVTVGEVFGAGDFTFVTVSVDTGGLQFISQADESTVIGRQAAVPIPAGAPLVQQDIGPPAPASGLATIGVLCKPGQYPPSLAAGDHVDVIDSGVPTGVSGGSSSSPTTSAPIAAVVTAVDAPADTATNGEVVSLQVSAVDVAAVARAAAAGTASLVLVAPAG</sequence>
<dbReference type="EMBL" id="QHBU01000166">
    <property type="protein sequence ID" value="PZR80186.1"/>
    <property type="molecule type" value="Genomic_DNA"/>
</dbReference>
<dbReference type="SMART" id="SM00858">
    <property type="entry name" value="SAF"/>
    <property type="match status" value="1"/>
</dbReference>
<feature type="domain" description="SAF" evidence="3">
    <location>
        <begin position="61"/>
        <end position="125"/>
    </location>
</feature>
<feature type="region of interest" description="Disordered" evidence="1">
    <location>
        <begin position="1"/>
        <end position="26"/>
    </location>
</feature>
<feature type="transmembrane region" description="Helical" evidence="2">
    <location>
        <begin position="34"/>
        <end position="53"/>
    </location>
</feature>
<dbReference type="AlphaFoldDB" id="A0A2W5ZBD9"/>
<reference evidence="4 5" key="1">
    <citation type="journal article" date="2017" name="Nature">
        <title>Atmospheric trace gases support primary production in Antarctic desert surface soil.</title>
        <authorList>
            <person name="Ji M."/>
            <person name="Greening C."/>
            <person name="Vanwonterghem I."/>
            <person name="Carere C.R."/>
            <person name="Bay S.K."/>
            <person name="Steen J.A."/>
            <person name="Montgomery K."/>
            <person name="Lines T."/>
            <person name="Beardall J."/>
            <person name="van Dorst J."/>
            <person name="Snape I."/>
            <person name="Stott M.B."/>
            <person name="Hugenholtz P."/>
            <person name="Ferrari B.C."/>
        </authorList>
    </citation>
    <scope>NUCLEOTIDE SEQUENCE [LARGE SCALE GENOMIC DNA]</scope>
    <source>
        <strain evidence="4">RRmetagenome_bin12</strain>
    </source>
</reference>
<dbReference type="CDD" id="cd11614">
    <property type="entry name" value="SAF_CpaB_FlgA_like"/>
    <property type="match status" value="1"/>
</dbReference>
<keyword evidence="2" id="KW-0472">Membrane</keyword>
<evidence type="ECO:0000313" key="4">
    <source>
        <dbReference type="EMBL" id="PZR80186.1"/>
    </source>
</evidence>
<evidence type="ECO:0000256" key="2">
    <source>
        <dbReference type="SAM" id="Phobius"/>
    </source>
</evidence>